<proteinExistence type="predicted"/>
<evidence type="ECO:0000256" key="1">
    <source>
        <dbReference type="SAM" id="MobiDB-lite"/>
    </source>
</evidence>
<dbReference type="EMBL" id="JACEIK010006004">
    <property type="protein sequence ID" value="MCE2054892.1"/>
    <property type="molecule type" value="Genomic_DNA"/>
</dbReference>
<dbReference type="Proteomes" id="UP000823775">
    <property type="component" value="Unassembled WGS sequence"/>
</dbReference>
<organism evidence="2 3">
    <name type="scientific">Datura stramonium</name>
    <name type="common">Jimsonweed</name>
    <name type="synonym">Common thornapple</name>
    <dbReference type="NCBI Taxonomy" id="4076"/>
    <lineage>
        <taxon>Eukaryota</taxon>
        <taxon>Viridiplantae</taxon>
        <taxon>Streptophyta</taxon>
        <taxon>Embryophyta</taxon>
        <taxon>Tracheophyta</taxon>
        <taxon>Spermatophyta</taxon>
        <taxon>Magnoliopsida</taxon>
        <taxon>eudicotyledons</taxon>
        <taxon>Gunneridae</taxon>
        <taxon>Pentapetalae</taxon>
        <taxon>asterids</taxon>
        <taxon>lamiids</taxon>
        <taxon>Solanales</taxon>
        <taxon>Solanaceae</taxon>
        <taxon>Solanoideae</taxon>
        <taxon>Datureae</taxon>
        <taxon>Datura</taxon>
    </lineage>
</organism>
<sequence length="101" mass="11239">MADLTSIWRSGGGCSAGDGRREKQRREAAVLLFNERERGSSAVKLRGEAVVHRWTVACDGRKEIEEKVEAKMEVSGRWFTCNYGGGDAGFLTKKVRGGQFW</sequence>
<accession>A0ABS8VX84</accession>
<comment type="caution">
    <text evidence="2">The sequence shown here is derived from an EMBL/GenBank/DDBJ whole genome shotgun (WGS) entry which is preliminary data.</text>
</comment>
<reference evidence="2 3" key="1">
    <citation type="journal article" date="2021" name="BMC Genomics">
        <title>Datura genome reveals duplications of psychoactive alkaloid biosynthetic genes and high mutation rate following tissue culture.</title>
        <authorList>
            <person name="Rajewski A."/>
            <person name="Carter-House D."/>
            <person name="Stajich J."/>
            <person name="Litt A."/>
        </authorList>
    </citation>
    <scope>NUCLEOTIDE SEQUENCE [LARGE SCALE GENOMIC DNA]</scope>
    <source>
        <strain evidence="2">AR-01</strain>
    </source>
</reference>
<name>A0ABS8VX84_DATST</name>
<evidence type="ECO:0000313" key="3">
    <source>
        <dbReference type="Proteomes" id="UP000823775"/>
    </source>
</evidence>
<gene>
    <name evidence="2" type="ORF">HAX54_041596</name>
</gene>
<keyword evidence="3" id="KW-1185">Reference proteome</keyword>
<feature type="region of interest" description="Disordered" evidence="1">
    <location>
        <begin position="1"/>
        <end position="23"/>
    </location>
</feature>
<protein>
    <submittedName>
        <fullName evidence="2">Uncharacterized protein</fullName>
    </submittedName>
</protein>
<evidence type="ECO:0000313" key="2">
    <source>
        <dbReference type="EMBL" id="MCE2054892.1"/>
    </source>
</evidence>